<feature type="domain" description="Putative restriction endonuclease" evidence="1">
    <location>
        <begin position="28"/>
        <end position="186"/>
    </location>
</feature>
<dbReference type="InterPro" id="IPR012296">
    <property type="entry name" value="Nuclease_put_TT1808"/>
</dbReference>
<dbReference type="Pfam" id="PF05685">
    <property type="entry name" value="Uma2"/>
    <property type="match status" value="1"/>
</dbReference>
<dbReference type="SUPFAM" id="SSF52980">
    <property type="entry name" value="Restriction endonuclease-like"/>
    <property type="match status" value="1"/>
</dbReference>
<dbReference type="OrthoDB" id="9799703at2"/>
<dbReference type="STRING" id="405436.SAMN05444365_101437"/>
<reference evidence="3" key="1">
    <citation type="submission" date="2016-10" db="EMBL/GenBank/DDBJ databases">
        <authorList>
            <person name="Varghese N."/>
            <person name="Submissions S."/>
        </authorList>
    </citation>
    <scope>NUCLEOTIDE SEQUENCE [LARGE SCALE GENOMIC DNA]</scope>
    <source>
        <strain evidence="3">DSM 45245</strain>
    </source>
</reference>
<protein>
    <submittedName>
        <fullName evidence="2">Endonuclease, Uma2 family (Restriction endonuclease fold)</fullName>
    </submittedName>
</protein>
<dbReference type="PANTHER" id="PTHR35400:SF3">
    <property type="entry name" value="SLL1072 PROTEIN"/>
    <property type="match status" value="1"/>
</dbReference>
<evidence type="ECO:0000259" key="1">
    <source>
        <dbReference type="Pfam" id="PF05685"/>
    </source>
</evidence>
<dbReference type="GO" id="GO:0004519">
    <property type="term" value="F:endonuclease activity"/>
    <property type="evidence" value="ECO:0007669"/>
    <property type="project" value="UniProtKB-KW"/>
</dbReference>
<dbReference type="InterPro" id="IPR011335">
    <property type="entry name" value="Restrct_endonuc-II-like"/>
</dbReference>
<evidence type="ECO:0000313" key="3">
    <source>
        <dbReference type="Proteomes" id="UP000242415"/>
    </source>
</evidence>
<dbReference type="EMBL" id="FNPH01000001">
    <property type="protein sequence ID" value="SDY03307.1"/>
    <property type="molecule type" value="Genomic_DNA"/>
</dbReference>
<organism evidence="2 3">
    <name type="scientific">Micromonospora pattaloongensis</name>
    <dbReference type="NCBI Taxonomy" id="405436"/>
    <lineage>
        <taxon>Bacteria</taxon>
        <taxon>Bacillati</taxon>
        <taxon>Actinomycetota</taxon>
        <taxon>Actinomycetes</taxon>
        <taxon>Micromonosporales</taxon>
        <taxon>Micromonosporaceae</taxon>
        <taxon>Micromonospora</taxon>
    </lineage>
</organism>
<dbReference type="CDD" id="cd06260">
    <property type="entry name" value="DUF820-like"/>
    <property type="match status" value="1"/>
</dbReference>
<keyword evidence="2" id="KW-0378">Hydrolase</keyword>
<dbReference type="PANTHER" id="PTHR35400">
    <property type="entry name" value="SLR1083 PROTEIN"/>
    <property type="match status" value="1"/>
</dbReference>
<sequence>MSAEAVPPQRQPWPGPDLRRQRLANHTVEDVLSLPDDAPRVELRDGVMIVVPSPTIGHQEISSLLWHWFRRHAPLEFRPSVATGVLIDAVQTFEPDVLLLHRETINVESHYSTPDQVALVVEVVSPSTRRRDRLEKPVGYAAAGIRHFWRVEQDPVHIYAYELVDGGYQLVADSADELVLAKPFELRLPIRDVTP</sequence>
<proteinExistence type="predicted"/>
<dbReference type="RefSeq" id="WP_091550706.1">
    <property type="nucleotide sequence ID" value="NZ_FNPH01000001.1"/>
</dbReference>
<name>A0A1H3GJN3_9ACTN</name>
<keyword evidence="2" id="KW-0540">Nuclease</keyword>
<evidence type="ECO:0000313" key="2">
    <source>
        <dbReference type="EMBL" id="SDY03307.1"/>
    </source>
</evidence>
<dbReference type="Proteomes" id="UP000242415">
    <property type="component" value="Unassembled WGS sequence"/>
</dbReference>
<keyword evidence="2" id="KW-0255">Endonuclease</keyword>
<accession>A0A1H3GJN3</accession>
<keyword evidence="3" id="KW-1185">Reference proteome</keyword>
<dbReference type="AlphaFoldDB" id="A0A1H3GJN3"/>
<gene>
    <name evidence="2" type="ORF">SAMN05444365_101437</name>
</gene>
<dbReference type="Gene3D" id="3.90.1570.10">
    <property type="entry name" value="tt1808, chain A"/>
    <property type="match status" value="1"/>
</dbReference>
<dbReference type="InterPro" id="IPR008538">
    <property type="entry name" value="Uma2"/>
</dbReference>